<reference evidence="3" key="1">
    <citation type="submission" date="2024-01" db="EMBL/GenBank/DDBJ databases">
        <authorList>
            <person name="Webb A."/>
        </authorList>
    </citation>
    <scope>NUCLEOTIDE SEQUENCE</scope>
    <source>
        <strain evidence="3">Pm1</strain>
    </source>
</reference>
<accession>A0AAV1TVI7</accession>
<dbReference type="Proteomes" id="UP001162060">
    <property type="component" value="Unassembled WGS sequence"/>
</dbReference>
<dbReference type="EMBL" id="CAKLBY020000086">
    <property type="protein sequence ID" value="CAK7925034.1"/>
    <property type="molecule type" value="Genomic_DNA"/>
</dbReference>
<evidence type="ECO:0000256" key="2">
    <source>
        <dbReference type="SAM" id="Phobius"/>
    </source>
</evidence>
<feature type="compositionally biased region" description="Basic and acidic residues" evidence="1">
    <location>
        <begin position="10"/>
        <end position="23"/>
    </location>
</feature>
<feature type="compositionally biased region" description="Basic and acidic residues" evidence="1">
    <location>
        <begin position="46"/>
        <end position="63"/>
    </location>
</feature>
<name>A0AAV1TVI7_9STRA</name>
<evidence type="ECO:0000313" key="3">
    <source>
        <dbReference type="EMBL" id="CAK7925034.1"/>
    </source>
</evidence>
<gene>
    <name evidence="3" type="ORF">PM001_LOCUS10184</name>
</gene>
<protein>
    <recommendedName>
        <fullName evidence="5">Glycosyltransferase</fullName>
    </recommendedName>
</protein>
<feature type="region of interest" description="Disordered" evidence="1">
    <location>
        <begin position="1"/>
        <end position="64"/>
    </location>
</feature>
<proteinExistence type="predicted"/>
<evidence type="ECO:0008006" key="5">
    <source>
        <dbReference type="Google" id="ProtNLM"/>
    </source>
</evidence>
<keyword evidence="2" id="KW-0812">Transmembrane</keyword>
<evidence type="ECO:0000256" key="1">
    <source>
        <dbReference type="SAM" id="MobiDB-lite"/>
    </source>
</evidence>
<keyword evidence="2" id="KW-0472">Membrane</keyword>
<feature type="transmembrane region" description="Helical" evidence="2">
    <location>
        <begin position="90"/>
        <end position="110"/>
    </location>
</feature>
<evidence type="ECO:0000313" key="4">
    <source>
        <dbReference type="Proteomes" id="UP001162060"/>
    </source>
</evidence>
<dbReference type="AlphaFoldDB" id="A0AAV1TVI7"/>
<sequence length="558" mass="64554">MRGRLGSGRTSDRDSHEERDNLLEMRPTGRSSSQMLLPVAVSRRKAKDDYENVDDDNGKQGSDRRRRSNVADWLKCRRLKLAVLLARWKCVLLLLFVLLLALLVIGVTTLEAVGRMRFRGYFVPPRSLNGRLGFYHEMDTDMQKLKELTGRPEGKLFPASVSNPREVQAWVGERRKRTNGRKILVGCTSFWKGYVLRSFLSLFEELKSEYGWEDLDTSMDPMKSIVNMDRKKAPSVMIFCLNSFYQPMALLQNYSAYFHELRALGTILVVWNDDLHYYDQFNPIVLRDSILTKVDVLVGTYTYLMDDYFASVTNLVDERDLPITVWSPHSSGPDFVNASFNEYPINKIILSGRLGSNWYALRHWIGMYQQNHQDIMDLYPHSGYHVSDNQSAIYASYLRSYRTAITTTLIFQYVIAKIFEIPSTGALLAVNRDTAPLLAALGMKEGEHYVGFDRQDPEAIIWWVSDQSNWPEIDRIRRAGMEYVREHHLVTNRVQALNLFMTEGVISYPTPPMVHLTSPCPSKALPDEYECRNRIDHEAMYKCDRWFCGVHSMLQLWD</sequence>
<keyword evidence="2" id="KW-1133">Transmembrane helix</keyword>
<organism evidence="3 4">
    <name type="scientific">Peronospora matthiolae</name>
    <dbReference type="NCBI Taxonomy" id="2874970"/>
    <lineage>
        <taxon>Eukaryota</taxon>
        <taxon>Sar</taxon>
        <taxon>Stramenopiles</taxon>
        <taxon>Oomycota</taxon>
        <taxon>Peronosporomycetes</taxon>
        <taxon>Peronosporales</taxon>
        <taxon>Peronosporaceae</taxon>
        <taxon>Peronospora</taxon>
    </lineage>
</organism>
<comment type="caution">
    <text evidence="3">The sequence shown here is derived from an EMBL/GenBank/DDBJ whole genome shotgun (WGS) entry which is preliminary data.</text>
</comment>